<accession>A0A4Y3RXM0</accession>
<reference evidence="1 2" key="1">
    <citation type="submission" date="2019-06" db="EMBL/GenBank/DDBJ databases">
        <title>Whole genome shotgun sequence of Streptomyces gardneri NBRC 12865.</title>
        <authorList>
            <person name="Hosoyama A."/>
            <person name="Uohara A."/>
            <person name="Ohji S."/>
            <person name="Ichikawa N."/>
        </authorList>
    </citation>
    <scope>NUCLEOTIDE SEQUENCE [LARGE SCALE GENOMIC DNA]</scope>
    <source>
        <strain evidence="1 2">NBRC 12865</strain>
    </source>
</reference>
<keyword evidence="2" id="KW-1185">Reference proteome</keyword>
<name>A0A4Y3RXM0_9ACTN</name>
<sequence length="109" mass="11773">MGGSAGGTPTPHLDIKETWLRLDDHHKALKMLAAADRVHPAATADEAPAHPAPLRRGRIAGGRFLEIPADATEAFDHALTEAFADPAVSLVHVRAVKYGCFFFKVRRPV</sequence>
<comment type="caution">
    <text evidence="1">The sequence shown here is derived from an EMBL/GenBank/DDBJ whole genome shotgun (WGS) entry which is preliminary data.</text>
</comment>
<dbReference type="EMBL" id="BJMN01000078">
    <property type="protein sequence ID" value="GEB62094.1"/>
    <property type="molecule type" value="Genomic_DNA"/>
</dbReference>
<dbReference type="AlphaFoldDB" id="A0A4Y3RXM0"/>
<evidence type="ECO:0000313" key="2">
    <source>
        <dbReference type="Proteomes" id="UP000315226"/>
    </source>
</evidence>
<dbReference type="RefSeq" id="WP_371866306.1">
    <property type="nucleotide sequence ID" value="NZ_BJMN01000078.1"/>
</dbReference>
<evidence type="ECO:0000313" key="1">
    <source>
        <dbReference type="EMBL" id="GEB62094.1"/>
    </source>
</evidence>
<organism evidence="1 2">
    <name type="scientific">Streptomyces gardneri</name>
    <dbReference type="NCBI Taxonomy" id="66892"/>
    <lineage>
        <taxon>Bacteria</taxon>
        <taxon>Bacillati</taxon>
        <taxon>Actinomycetota</taxon>
        <taxon>Actinomycetes</taxon>
        <taxon>Kitasatosporales</taxon>
        <taxon>Streptomycetaceae</taxon>
        <taxon>Streptomyces</taxon>
    </lineage>
</organism>
<dbReference type="InterPro" id="IPR009593">
    <property type="entry name" value="DUF1203"/>
</dbReference>
<proteinExistence type="predicted"/>
<dbReference type="Proteomes" id="UP000315226">
    <property type="component" value="Unassembled WGS sequence"/>
</dbReference>
<dbReference type="Pfam" id="PF06718">
    <property type="entry name" value="DUF1203"/>
    <property type="match status" value="1"/>
</dbReference>
<protein>
    <recommendedName>
        <fullName evidence="3">DUF1203 domain-containing protein</fullName>
    </recommendedName>
</protein>
<evidence type="ECO:0008006" key="3">
    <source>
        <dbReference type="Google" id="ProtNLM"/>
    </source>
</evidence>
<gene>
    <name evidence="1" type="ORF">SGA01_76990</name>
</gene>